<sequence>MAPLHHLRWRSSMSSQLQALLRVGDNVSEQEQ</sequence>
<accession>A0A2K3KFH8</accession>
<proteinExistence type="predicted"/>
<reference evidence="1 2" key="2">
    <citation type="journal article" date="2017" name="Front. Plant Sci.">
        <title>Gene Classification and Mining of Molecular Markers Useful in Red Clover (Trifolium pratense) Breeding.</title>
        <authorList>
            <person name="Istvanek J."/>
            <person name="Dluhosova J."/>
            <person name="Dluhos P."/>
            <person name="Patkova L."/>
            <person name="Nedelnik J."/>
            <person name="Repkova J."/>
        </authorList>
    </citation>
    <scope>NUCLEOTIDE SEQUENCE [LARGE SCALE GENOMIC DNA]</scope>
    <source>
        <strain evidence="2">cv. Tatra</strain>
        <tissue evidence="1">Young leaves</tissue>
    </source>
</reference>
<feature type="non-terminal residue" evidence="1">
    <location>
        <position position="32"/>
    </location>
</feature>
<dbReference type="EMBL" id="ASHM01173458">
    <property type="protein sequence ID" value="PNX65009.1"/>
    <property type="molecule type" value="Genomic_DNA"/>
</dbReference>
<protein>
    <submittedName>
        <fullName evidence="1">Uncharacterized protein</fullName>
    </submittedName>
</protein>
<organism evidence="1 2">
    <name type="scientific">Trifolium pratense</name>
    <name type="common">Red clover</name>
    <dbReference type="NCBI Taxonomy" id="57577"/>
    <lineage>
        <taxon>Eukaryota</taxon>
        <taxon>Viridiplantae</taxon>
        <taxon>Streptophyta</taxon>
        <taxon>Embryophyta</taxon>
        <taxon>Tracheophyta</taxon>
        <taxon>Spermatophyta</taxon>
        <taxon>Magnoliopsida</taxon>
        <taxon>eudicotyledons</taxon>
        <taxon>Gunneridae</taxon>
        <taxon>Pentapetalae</taxon>
        <taxon>rosids</taxon>
        <taxon>fabids</taxon>
        <taxon>Fabales</taxon>
        <taxon>Fabaceae</taxon>
        <taxon>Papilionoideae</taxon>
        <taxon>50 kb inversion clade</taxon>
        <taxon>NPAAA clade</taxon>
        <taxon>Hologalegina</taxon>
        <taxon>IRL clade</taxon>
        <taxon>Trifolieae</taxon>
        <taxon>Trifolium</taxon>
    </lineage>
</organism>
<evidence type="ECO:0000313" key="1">
    <source>
        <dbReference type="EMBL" id="PNX65009.1"/>
    </source>
</evidence>
<gene>
    <name evidence="1" type="ORF">L195_g062389</name>
</gene>
<dbReference type="Proteomes" id="UP000236291">
    <property type="component" value="Unassembled WGS sequence"/>
</dbReference>
<comment type="caution">
    <text evidence="1">The sequence shown here is derived from an EMBL/GenBank/DDBJ whole genome shotgun (WGS) entry which is preliminary data.</text>
</comment>
<dbReference type="AlphaFoldDB" id="A0A2K3KFH8"/>
<reference evidence="1 2" key="1">
    <citation type="journal article" date="2014" name="Am. J. Bot.">
        <title>Genome assembly and annotation for red clover (Trifolium pratense; Fabaceae).</title>
        <authorList>
            <person name="Istvanek J."/>
            <person name="Jaros M."/>
            <person name="Krenek A."/>
            <person name="Repkova J."/>
        </authorList>
    </citation>
    <scope>NUCLEOTIDE SEQUENCE [LARGE SCALE GENOMIC DNA]</scope>
    <source>
        <strain evidence="2">cv. Tatra</strain>
        <tissue evidence="1">Young leaves</tissue>
    </source>
</reference>
<evidence type="ECO:0000313" key="2">
    <source>
        <dbReference type="Proteomes" id="UP000236291"/>
    </source>
</evidence>
<name>A0A2K3KFH8_TRIPR</name>